<dbReference type="Pfam" id="PF09768">
    <property type="entry name" value="Peptidase_M76"/>
    <property type="match status" value="1"/>
</dbReference>
<accession>A0A0H5RF76</accession>
<evidence type="ECO:0000256" key="6">
    <source>
        <dbReference type="RuleBase" id="RU364057"/>
    </source>
</evidence>
<evidence type="ECO:0000256" key="2">
    <source>
        <dbReference type="ARBA" id="ARBA00022670"/>
    </source>
</evidence>
<dbReference type="AlphaFoldDB" id="A0A0H5RF76"/>
<organism evidence="7">
    <name type="scientific">Spongospora subterranea</name>
    <dbReference type="NCBI Taxonomy" id="70186"/>
    <lineage>
        <taxon>Eukaryota</taxon>
        <taxon>Sar</taxon>
        <taxon>Rhizaria</taxon>
        <taxon>Endomyxa</taxon>
        <taxon>Phytomyxea</taxon>
        <taxon>Plasmodiophorida</taxon>
        <taxon>Plasmodiophoridae</taxon>
        <taxon>Spongospora</taxon>
    </lineage>
</organism>
<dbReference type="EMBL" id="HACM01012398">
    <property type="protein sequence ID" value="CRZ12840.1"/>
    <property type="molecule type" value="Transcribed_RNA"/>
</dbReference>
<feature type="non-terminal residue" evidence="7">
    <location>
        <position position="1"/>
    </location>
</feature>
<evidence type="ECO:0000256" key="1">
    <source>
        <dbReference type="ARBA" id="ARBA00009915"/>
    </source>
</evidence>
<keyword evidence="4 6" id="KW-0378">Hydrolase</keyword>
<protein>
    <recommendedName>
        <fullName evidence="6">Mitochondrial inner membrane protease ATP23</fullName>
        <ecNumber evidence="6">3.4.24.-</ecNumber>
    </recommendedName>
</protein>
<evidence type="ECO:0000256" key="3">
    <source>
        <dbReference type="ARBA" id="ARBA00022723"/>
    </source>
</evidence>
<dbReference type="InterPro" id="IPR019165">
    <property type="entry name" value="Peptidase_M76_ATP23"/>
</dbReference>
<keyword evidence="2 6" id="KW-0645">Protease</keyword>
<dbReference type="GO" id="GO:0046872">
    <property type="term" value="F:metal ion binding"/>
    <property type="evidence" value="ECO:0007669"/>
    <property type="project" value="UniProtKB-KW"/>
</dbReference>
<dbReference type="PANTHER" id="PTHR21711">
    <property type="entry name" value="MITOCHONDRIAL INNER MEMBRANE PROTEASE"/>
    <property type="match status" value="1"/>
</dbReference>
<dbReference type="GO" id="GO:0005739">
    <property type="term" value="C:mitochondrion"/>
    <property type="evidence" value="ECO:0007669"/>
    <property type="project" value="GOC"/>
</dbReference>
<name>A0A0H5RF76_9EUKA</name>
<proteinExistence type="inferred from homology"/>
<evidence type="ECO:0000256" key="5">
    <source>
        <dbReference type="ARBA" id="ARBA00023049"/>
    </source>
</evidence>
<dbReference type="GO" id="GO:0034982">
    <property type="term" value="P:mitochondrial protein processing"/>
    <property type="evidence" value="ECO:0007669"/>
    <property type="project" value="TreeGrafter"/>
</dbReference>
<dbReference type="EC" id="3.4.24.-" evidence="6"/>
<dbReference type="GO" id="GO:0004222">
    <property type="term" value="F:metalloendopeptidase activity"/>
    <property type="evidence" value="ECO:0007669"/>
    <property type="project" value="InterPro"/>
</dbReference>
<sequence length="116" mass="13150">GRMALGQSLCESFMMAVISSDRCNTLLEHIPPVQRSRIICRQCEPELNARAYYDCSTKNVNLCSNYLQSKESLEEALCHEIVHSYDVQIKRPRANFSNCGDLACSEIRAAFWVCPT</sequence>
<reference evidence="7" key="1">
    <citation type="submission" date="2015-04" db="EMBL/GenBank/DDBJ databases">
        <title>The genome sequence of the plant pathogenic Rhizarian Plasmodiophora brassicae reveals insights in its biotrophic life cycle and the origin of chitin synthesis.</title>
        <authorList>
            <person name="Schwelm A."/>
            <person name="Fogelqvist J."/>
            <person name="Knaust A."/>
            <person name="Julke S."/>
            <person name="Lilja T."/>
            <person name="Dhandapani V."/>
            <person name="Bonilla-Rosso G."/>
            <person name="Karlsson M."/>
            <person name="Shevchenko A."/>
            <person name="Choi S.R."/>
            <person name="Kim H.G."/>
            <person name="Park J.Y."/>
            <person name="Lim Y.P."/>
            <person name="Ludwig-Muller J."/>
            <person name="Dixelius C."/>
        </authorList>
    </citation>
    <scope>NUCLEOTIDE SEQUENCE</scope>
    <source>
        <tissue evidence="7">Potato root galls</tissue>
    </source>
</reference>
<evidence type="ECO:0000256" key="4">
    <source>
        <dbReference type="ARBA" id="ARBA00022801"/>
    </source>
</evidence>
<comment type="similarity">
    <text evidence="1 6">Belongs to the peptidase M76 family.</text>
</comment>
<keyword evidence="3 6" id="KW-0479">Metal-binding</keyword>
<evidence type="ECO:0000313" key="7">
    <source>
        <dbReference type="EMBL" id="CRZ12840.1"/>
    </source>
</evidence>
<keyword evidence="5 6" id="KW-0482">Metalloprotease</keyword>
<dbReference type="PANTHER" id="PTHR21711:SF0">
    <property type="entry name" value="MITOCHONDRIAL INNER MEMBRANE PROTEASE ATP23 HOMOLOG"/>
    <property type="match status" value="1"/>
</dbReference>
<dbReference type="GO" id="GO:0033615">
    <property type="term" value="P:mitochondrial proton-transporting ATP synthase complex assembly"/>
    <property type="evidence" value="ECO:0007669"/>
    <property type="project" value="TreeGrafter"/>
</dbReference>